<sequence>MTTRQHQHHQQGNIYCRRICSPDAAYDPCQLQLAKNQAAEIIEAGKNEINRKKAFGKLLKIKLIALWGGNVQQIKGHQASCTAMSLQLWDWRLENNETGK</sequence>
<evidence type="ECO:0000313" key="2">
    <source>
        <dbReference type="Proteomes" id="UP000324222"/>
    </source>
</evidence>
<evidence type="ECO:0000313" key="1">
    <source>
        <dbReference type="EMBL" id="MPC42623.1"/>
    </source>
</evidence>
<organism evidence="1 2">
    <name type="scientific">Portunus trituberculatus</name>
    <name type="common">Swimming crab</name>
    <name type="synonym">Neptunus trituberculatus</name>
    <dbReference type="NCBI Taxonomy" id="210409"/>
    <lineage>
        <taxon>Eukaryota</taxon>
        <taxon>Metazoa</taxon>
        <taxon>Ecdysozoa</taxon>
        <taxon>Arthropoda</taxon>
        <taxon>Crustacea</taxon>
        <taxon>Multicrustacea</taxon>
        <taxon>Malacostraca</taxon>
        <taxon>Eumalacostraca</taxon>
        <taxon>Eucarida</taxon>
        <taxon>Decapoda</taxon>
        <taxon>Pleocyemata</taxon>
        <taxon>Brachyura</taxon>
        <taxon>Eubrachyura</taxon>
        <taxon>Portunoidea</taxon>
        <taxon>Portunidae</taxon>
        <taxon>Portuninae</taxon>
        <taxon>Portunus</taxon>
    </lineage>
</organism>
<name>A0A5B7FBY5_PORTR</name>
<dbReference type="EMBL" id="VSRR010005504">
    <property type="protein sequence ID" value="MPC42623.1"/>
    <property type="molecule type" value="Genomic_DNA"/>
</dbReference>
<gene>
    <name evidence="1" type="ORF">E2C01_036247</name>
</gene>
<comment type="caution">
    <text evidence="1">The sequence shown here is derived from an EMBL/GenBank/DDBJ whole genome shotgun (WGS) entry which is preliminary data.</text>
</comment>
<dbReference type="Proteomes" id="UP000324222">
    <property type="component" value="Unassembled WGS sequence"/>
</dbReference>
<proteinExistence type="predicted"/>
<accession>A0A5B7FBY5</accession>
<keyword evidence="2" id="KW-1185">Reference proteome</keyword>
<dbReference type="AlphaFoldDB" id="A0A5B7FBY5"/>
<reference evidence="1 2" key="1">
    <citation type="submission" date="2019-05" db="EMBL/GenBank/DDBJ databases">
        <title>Another draft genome of Portunus trituberculatus and its Hox gene families provides insights of decapod evolution.</title>
        <authorList>
            <person name="Jeong J.-H."/>
            <person name="Song I."/>
            <person name="Kim S."/>
            <person name="Choi T."/>
            <person name="Kim D."/>
            <person name="Ryu S."/>
            <person name="Kim W."/>
        </authorList>
    </citation>
    <scope>NUCLEOTIDE SEQUENCE [LARGE SCALE GENOMIC DNA]</scope>
    <source>
        <tissue evidence="1">Muscle</tissue>
    </source>
</reference>
<protein>
    <submittedName>
        <fullName evidence="1">Uncharacterized protein</fullName>
    </submittedName>
</protein>